<dbReference type="Proteomes" id="UP000054683">
    <property type="component" value="Unassembled WGS sequence"/>
</dbReference>
<evidence type="ECO:0000313" key="2">
    <source>
        <dbReference type="Proteomes" id="UP000054683"/>
    </source>
</evidence>
<dbReference type="GO" id="GO:0003824">
    <property type="term" value="F:catalytic activity"/>
    <property type="evidence" value="ECO:0007669"/>
    <property type="project" value="InterPro"/>
</dbReference>
<dbReference type="PANTHER" id="PTHR38643:SF1">
    <property type="entry name" value="PURINE NUCLEOSIDE PERMEASE C285.05-RELATED"/>
    <property type="match status" value="1"/>
</dbReference>
<evidence type="ECO:0000313" key="1">
    <source>
        <dbReference type="EMBL" id="SAL44944.1"/>
    </source>
</evidence>
<dbReference type="AlphaFoldDB" id="A0A158HKQ6"/>
<dbReference type="Pfam" id="PF06516">
    <property type="entry name" value="NUP"/>
    <property type="match status" value="1"/>
</dbReference>
<dbReference type="GO" id="GO:0055085">
    <property type="term" value="P:transmembrane transport"/>
    <property type="evidence" value="ECO:0007669"/>
    <property type="project" value="InterPro"/>
</dbReference>
<sequence>MKSIIRSSLDLLRRSSFSPSFIPSGITALSTTAATAAFLFSACTPTFAQAADSVRSAKGDNKGQPVKVMIISMFGPEGKVWLDKLGPWKAIRVDGLSPDYPVVNCNRQEVCVMTTGMGHANAAASLMALTFSDKFDLRRTYFVIAGIAGIDPMQGTVGSAAWARYLVDFGIQWELDAREKPDSWPGGYLGINTKGPNDKPPLDYKTEVFRLNPDLADAAYALSKNVTLSDSPEAQAARAKFSYAPANQPPKVIQCDTLASDTWWSGKYIGERAREWTRLVTDGKGVYCTTQQEDNATYEALSRAASAHRVDLTRVAAVRAGSDFDRPHDGQSASDNLLDYAAQGGFVPAIDNLYRAGNPLVQEIATHWSEWRAGVPQR</sequence>
<gene>
    <name evidence="1" type="ORF">AWB69_04545</name>
</gene>
<reference evidence="1 2" key="1">
    <citation type="submission" date="2016-01" db="EMBL/GenBank/DDBJ databases">
        <authorList>
            <person name="Oliw E.H."/>
        </authorList>
    </citation>
    <scope>NUCLEOTIDE SEQUENCE [LARGE SCALE GENOMIC DNA]</scope>
    <source>
        <strain evidence="1">LMG 27134</strain>
    </source>
</reference>
<dbReference type="GO" id="GO:0009116">
    <property type="term" value="P:nucleoside metabolic process"/>
    <property type="evidence" value="ECO:0007669"/>
    <property type="project" value="InterPro"/>
</dbReference>
<dbReference type="InterPro" id="IPR009486">
    <property type="entry name" value="Pur_nuclsid_perm"/>
</dbReference>
<organism evidence="1 2">
    <name type="scientific">Caballeronia udeis</name>
    <dbReference type="NCBI Taxonomy" id="1232866"/>
    <lineage>
        <taxon>Bacteria</taxon>
        <taxon>Pseudomonadati</taxon>
        <taxon>Pseudomonadota</taxon>
        <taxon>Betaproteobacteria</taxon>
        <taxon>Burkholderiales</taxon>
        <taxon>Burkholderiaceae</taxon>
        <taxon>Caballeronia</taxon>
    </lineage>
</organism>
<dbReference type="InterPro" id="IPR035994">
    <property type="entry name" value="Nucleoside_phosphorylase_sf"/>
</dbReference>
<accession>A0A158HKQ6</accession>
<dbReference type="EMBL" id="FCOK02000032">
    <property type="protein sequence ID" value="SAL44944.1"/>
    <property type="molecule type" value="Genomic_DNA"/>
</dbReference>
<dbReference type="Gene3D" id="3.40.50.1580">
    <property type="entry name" value="Nucleoside phosphorylase domain"/>
    <property type="match status" value="1"/>
</dbReference>
<dbReference type="RefSeq" id="WP_082913524.1">
    <property type="nucleotide sequence ID" value="NZ_FCOK02000032.1"/>
</dbReference>
<protein>
    <submittedName>
        <fullName evidence="1">Purine nucleoside permease</fullName>
    </submittedName>
</protein>
<proteinExistence type="predicted"/>
<name>A0A158HKQ6_9BURK</name>
<dbReference type="PIRSF" id="PIRSF013171">
    <property type="entry name" value="Pur_nuclsid_perm"/>
    <property type="match status" value="1"/>
</dbReference>
<dbReference type="PANTHER" id="PTHR38643">
    <property type="entry name" value="PURINE NUCLEOSIDE PERMEASE C285.05-RELATED"/>
    <property type="match status" value="1"/>
</dbReference>